<accession>A0A0V0Y9G6</accession>
<dbReference type="EMBL" id="JYDU01000036">
    <property type="protein sequence ID" value="KRX97025.1"/>
    <property type="molecule type" value="Genomic_DNA"/>
</dbReference>
<comment type="caution">
    <text evidence="1">The sequence shown here is derived from an EMBL/GenBank/DDBJ whole genome shotgun (WGS) entry which is preliminary data.</text>
</comment>
<proteinExistence type="predicted"/>
<sequence length="58" mass="7003">MIIHDLIHSCRIYNPLIDVKLRMERATQLVNRNEPAFLALVFQQCLTHCYRVFNRQPY</sequence>
<name>A0A0V0Y9G6_TRIPS</name>
<dbReference type="AlphaFoldDB" id="A0A0V0Y9G6"/>
<evidence type="ECO:0000313" key="1">
    <source>
        <dbReference type="EMBL" id="KRX97025.1"/>
    </source>
</evidence>
<evidence type="ECO:0000313" key="2">
    <source>
        <dbReference type="Proteomes" id="UP000054815"/>
    </source>
</evidence>
<protein>
    <submittedName>
        <fullName evidence="1">Uncharacterized protein</fullName>
    </submittedName>
</protein>
<dbReference type="Proteomes" id="UP000054815">
    <property type="component" value="Unassembled WGS sequence"/>
</dbReference>
<organism evidence="1 2">
    <name type="scientific">Trichinella pseudospiralis</name>
    <name type="common">Parasitic roundworm</name>
    <dbReference type="NCBI Taxonomy" id="6337"/>
    <lineage>
        <taxon>Eukaryota</taxon>
        <taxon>Metazoa</taxon>
        <taxon>Ecdysozoa</taxon>
        <taxon>Nematoda</taxon>
        <taxon>Enoplea</taxon>
        <taxon>Dorylaimia</taxon>
        <taxon>Trichinellida</taxon>
        <taxon>Trichinellidae</taxon>
        <taxon>Trichinella</taxon>
    </lineage>
</organism>
<reference evidence="1 2" key="1">
    <citation type="submission" date="2015-01" db="EMBL/GenBank/DDBJ databases">
        <title>Evolution of Trichinella species and genotypes.</title>
        <authorList>
            <person name="Korhonen P.K."/>
            <person name="Edoardo P."/>
            <person name="Giuseppe L.R."/>
            <person name="Gasser R.B."/>
        </authorList>
    </citation>
    <scope>NUCLEOTIDE SEQUENCE [LARGE SCALE GENOMIC DNA]</scope>
    <source>
        <strain evidence="1">ISS141</strain>
    </source>
</reference>
<gene>
    <name evidence="1" type="ORF">T4E_4077</name>
</gene>